<accession>A0A8S3PZT0</accession>
<feature type="compositionally biased region" description="Low complexity" evidence="1">
    <location>
        <begin position="73"/>
        <end position="86"/>
    </location>
</feature>
<evidence type="ECO:0000313" key="2">
    <source>
        <dbReference type="EMBL" id="CAG2188201.1"/>
    </source>
</evidence>
<evidence type="ECO:0000256" key="1">
    <source>
        <dbReference type="SAM" id="MobiDB-lite"/>
    </source>
</evidence>
<evidence type="ECO:0000313" key="3">
    <source>
        <dbReference type="Proteomes" id="UP000683360"/>
    </source>
</evidence>
<reference evidence="2" key="1">
    <citation type="submission" date="2021-03" db="EMBL/GenBank/DDBJ databases">
        <authorList>
            <person name="Bekaert M."/>
        </authorList>
    </citation>
    <scope>NUCLEOTIDE SEQUENCE</scope>
</reference>
<dbReference type="SUPFAM" id="SSF56219">
    <property type="entry name" value="DNase I-like"/>
    <property type="match status" value="1"/>
</dbReference>
<organism evidence="2 3">
    <name type="scientific">Mytilus edulis</name>
    <name type="common">Blue mussel</name>
    <dbReference type="NCBI Taxonomy" id="6550"/>
    <lineage>
        <taxon>Eukaryota</taxon>
        <taxon>Metazoa</taxon>
        <taxon>Spiralia</taxon>
        <taxon>Lophotrochozoa</taxon>
        <taxon>Mollusca</taxon>
        <taxon>Bivalvia</taxon>
        <taxon>Autobranchia</taxon>
        <taxon>Pteriomorphia</taxon>
        <taxon>Mytilida</taxon>
        <taxon>Mytiloidea</taxon>
        <taxon>Mytilidae</taxon>
        <taxon>Mytilinae</taxon>
        <taxon>Mytilus</taxon>
    </lineage>
</organism>
<dbReference type="InterPro" id="IPR036691">
    <property type="entry name" value="Endo/exonu/phosph_ase_sf"/>
</dbReference>
<proteinExistence type="predicted"/>
<gene>
    <name evidence="2" type="ORF">MEDL_3633</name>
</gene>
<dbReference type="AlphaFoldDB" id="A0A8S3PZT0"/>
<protein>
    <recommendedName>
        <fullName evidence="4">Endonuclease/exonuclease/phosphatase domain-containing protein</fullName>
    </recommendedName>
</protein>
<sequence>MKKAKQDGKRVNLARDKLYIDGKEFIAEPEISLLNNDSINKLNQQSPPIPPRPGKRARRDSYEQGSVINDADQQSSTQTGYTSSNTGRRKNKFRRRSGGITVVFIKEFENYLKFPKTDFEYVQWVKFSRDLFKAEFLLGCVYIPPDNSKYSSVDAFSEVENELISLLDNDNRYALVGDFNAKTPDLPDFCSPDDNFLQIMNINSDEEILKYFHDHNNIGISLYRYTQCKCKPNTFGHRLLELCKKNNLYIVNSSFDCDKYIGNVTCNDTSVVYYLLYPLIY</sequence>
<dbReference type="EMBL" id="CAJPWZ010000199">
    <property type="protein sequence ID" value="CAG2188201.1"/>
    <property type="molecule type" value="Genomic_DNA"/>
</dbReference>
<keyword evidence="3" id="KW-1185">Reference proteome</keyword>
<feature type="region of interest" description="Disordered" evidence="1">
    <location>
        <begin position="38"/>
        <end position="92"/>
    </location>
</feature>
<comment type="caution">
    <text evidence="2">The sequence shown here is derived from an EMBL/GenBank/DDBJ whole genome shotgun (WGS) entry which is preliminary data.</text>
</comment>
<dbReference type="Proteomes" id="UP000683360">
    <property type="component" value="Unassembled WGS sequence"/>
</dbReference>
<dbReference type="OrthoDB" id="5963756at2759"/>
<dbReference type="Gene3D" id="3.60.10.10">
    <property type="entry name" value="Endonuclease/exonuclease/phosphatase"/>
    <property type="match status" value="1"/>
</dbReference>
<evidence type="ECO:0008006" key="4">
    <source>
        <dbReference type="Google" id="ProtNLM"/>
    </source>
</evidence>
<name>A0A8S3PZT0_MYTED</name>